<evidence type="ECO:0000259" key="2">
    <source>
        <dbReference type="Pfam" id="PF24888"/>
    </source>
</evidence>
<name>A0AAF3J9C7_9BILA</name>
<feature type="signal peptide" evidence="1">
    <location>
        <begin position="1"/>
        <end position="32"/>
    </location>
</feature>
<feature type="domain" description="DUF7741" evidence="2">
    <location>
        <begin position="136"/>
        <end position="213"/>
    </location>
</feature>
<sequence>MAGHELPLRSTRSLISMIRLFLFLSILPSITSTVVCYVCNGQSSTAGHFCSLSDLCVGPSCFFNVNDNGTWEAGCNPTIGEATSANLSCTYASPETQCECVGNFCNKLQTTLPFLKTFWATSAPGITISPVLPTDNAVPCFECGEIQINGSVMVLPCDRNHLCQGGYCMTVKGEYPYSLCATSWDGSSEVQCLKQSGQQERCVCAGQMCNFPYGPDQIPPTVPPTQGPNTDCPDGYQWNPNQQAVNMGNKLKDIIMNGFGGNSQALQNFQNGINTHICGYSKK</sequence>
<dbReference type="AlphaFoldDB" id="A0AAF3J9C7"/>
<feature type="chain" id="PRO_5042112381" description="DUF7741 domain-containing protein" evidence="1">
    <location>
        <begin position="33"/>
        <end position="283"/>
    </location>
</feature>
<protein>
    <recommendedName>
        <fullName evidence="2">DUF7741 domain-containing protein</fullName>
    </recommendedName>
</protein>
<reference evidence="4" key="1">
    <citation type="submission" date="2024-02" db="UniProtKB">
        <authorList>
            <consortium name="WormBaseParasite"/>
        </authorList>
    </citation>
    <scope>IDENTIFICATION</scope>
</reference>
<keyword evidence="1" id="KW-0732">Signal</keyword>
<evidence type="ECO:0000313" key="3">
    <source>
        <dbReference type="Proteomes" id="UP000887575"/>
    </source>
</evidence>
<proteinExistence type="predicted"/>
<evidence type="ECO:0000313" key="4">
    <source>
        <dbReference type="WBParaSite" id="MBELARI_LOCUS4652"/>
    </source>
</evidence>
<dbReference type="InterPro" id="IPR056643">
    <property type="entry name" value="DUF7741"/>
</dbReference>
<accession>A0AAF3J9C7</accession>
<dbReference type="WBParaSite" id="MBELARI_LOCUS4652">
    <property type="protein sequence ID" value="MBELARI_LOCUS4652"/>
    <property type="gene ID" value="MBELARI_LOCUS4652"/>
</dbReference>
<dbReference type="Proteomes" id="UP000887575">
    <property type="component" value="Unassembled WGS sequence"/>
</dbReference>
<evidence type="ECO:0000256" key="1">
    <source>
        <dbReference type="SAM" id="SignalP"/>
    </source>
</evidence>
<dbReference type="Pfam" id="PF24888">
    <property type="entry name" value="DUF7741"/>
    <property type="match status" value="1"/>
</dbReference>
<keyword evidence="3" id="KW-1185">Reference proteome</keyword>
<organism evidence="3 4">
    <name type="scientific">Mesorhabditis belari</name>
    <dbReference type="NCBI Taxonomy" id="2138241"/>
    <lineage>
        <taxon>Eukaryota</taxon>
        <taxon>Metazoa</taxon>
        <taxon>Ecdysozoa</taxon>
        <taxon>Nematoda</taxon>
        <taxon>Chromadorea</taxon>
        <taxon>Rhabditida</taxon>
        <taxon>Rhabditina</taxon>
        <taxon>Rhabditomorpha</taxon>
        <taxon>Rhabditoidea</taxon>
        <taxon>Rhabditidae</taxon>
        <taxon>Mesorhabditinae</taxon>
        <taxon>Mesorhabditis</taxon>
    </lineage>
</organism>